<organism evidence="4 5">
    <name type="scientific">Septoria linicola</name>
    <dbReference type="NCBI Taxonomy" id="215465"/>
    <lineage>
        <taxon>Eukaryota</taxon>
        <taxon>Fungi</taxon>
        <taxon>Dikarya</taxon>
        <taxon>Ascomycota</taxon>
        <taxon>Pezizomycotina</taxon>
        <taxon>Dothideomycetes</taxon>
        <taxon>Dothideomycetidae</taxon>
        <taxon>Mycosphaerellales</taxon>
        <taxon>Mycosphaerellaceae</taxon>
        <taxon>Septoria</taxon>
    </lineage>
</organism>
<evidence type="ECO:0000313" key="5">
    <source>
        <dbReference type="Proteomes" id="UP001056384"/>
    </source>
</evidence>
<proteinExistence type="predicted"/>
<evidence type="ECO:0000313" key="4">
    <source>
        <dbReference type="EMBL" id="USW59072.1"/>
    </source>
</evidence>
<gene>
    <name evidence="4" type="ORF">Slin15195_G123910</name>
</gene>
<dbReference type="InterPro" id="IPR027417">
    <property type="entry name" value="P-loop_NTPase"/>
</dbReference>
<evidence type="ECO:0000259" key="3">
    <source>
        <dbReference type="Pfam" id="PF24883"/>
    </source>
</evidence>
<sequence length="372" mass="41672">MAGTGKSTIAMTVCQSLLHSGHHVGTFFFEPGAGNLASTDKLLFTVAYQLAINWPGFRHELAGAFRTDPNISHLSMDTQYQQLLLLPMKRSRRKESIVRRAVIVLDALDECDDPGDVQALLHLFSELKSFNRLGLRVLITSPPDWMIRSMSRDAPAVFHEELQLHKSEFRASTASDIEKFMRHELQDLALKRRLPLPWPKEHELQALVHRSAGGFIYAATCCRYTRSPMNISPETRLARVCDVTRQNTRLSQDLDAMYSVILQAAFTGDFDDEELLVTKGQRQQVLQAIVMSYETLSLDILSRIVQSEQLGVTQMLDSLHAMVDLTDAGDVQILHESLRDSLDLSKAVGSASSSGEISGETSEWPHYKDSDT</sequence>
<keyword evidence="5" id="KW-1185">Reference proteome</keyword>
<dbReference type="Proteomes" id="UP001056384">
    <property type="component" value="Chromosome 12"/>
</dbReference>
<evidence type="ECO:0000256" key="2">
    <source>
        <dbReference type="SAM" id="MobiDB-lite"/>
    </source>
</evidence>
<keyword evidence="4" id="KW-0378">Hydrolase</keyword>
<dbReference type="Gene3D" id="3.40.50.300">
    <property type="entry name" value="P-loop containing nucleotide triphosphate hydrolases"/>
    <property type="match status" value="1"/>
</dbReference>
<dbReference type="OrthoDB" id="674604at2759"/>
<protein>
    <submittedName>
        <fullName evidence="4">P-loop containing nucleoside triphosphate hydrolase</fullName>
    </submittedName>
</protein>
<dbReference type="InterPro" id="IPR056884">
    <property type="entry name" value="NPHP3-like_N"/>
</dbReference>
<accession>A0A9Q9EQQ8</accession>
<reference evidence="4" key="1">
    <citation type="submission" date="2022-06" db="EMBL/GenBank/DDBJ databases">
        <title>Complete genome sequences of two strains of the flax pathogen Septoria linicola.</title>
        <authorList>
            <person name="Lapalu N."/>
            <person name="Simon A."/>
            <person name="Demenou B."/>
            <person name="Paumier D."/>
            <person name="Guillot M.-P."/>
            <person name="Gout L."/>
            <person name="Valade R."/>
        </authorList>
    </citation>
    <scope>NUCLEOTIDE SEQUENCE</scope>
    <source>
        <strain evidence="4">SE15195</strain>
    </source>
</reference>
<dbReference type="GO" id="GO:0016787">
    <property type="term" value="F:hydrolase activity"/>
    <property type="evidence" value="ECO:0007669"/>
    <property type="project" value="UniProtKB-KW"/>
</dbReference>
<dbReference type="AlphaFoldDB" id="A0A9Q9EQQ8"/>
<feature type="compositionally biased region" description="Low complexity" evidence="2">
    <location>
        <begin position="349"/>
        <end position="362"/>
    </location>
</feature>
<name>A0A9Q9EQQ8_9PEZI</name>
<dbReference type="PANTHER" id="PTHR10039:SF17">
    <property type="entry name" value="FUNGAL STAND N-TERMINAL GOODBYE DOMAIN-CONTAINING PROTEIN-RELATED"/>
    <property type="match status" value="1"/>
</dbReference>
<feature type="domain" description="Nephrocystin 3-like N-terminal" evidence="3">
    <location>
        <begin position="2"/>
        <end position="141"/>
    </location>
</feature>
<dbReference type="Pfam" id="PF24883">
    <property type="entry name" value="NPHP3_N"/>
    <property type="match status" value="1"/>
</dbReference>
<dbReference type="SUPFAM" id="SSF52540">
    <property type="entry name" value="P-loop containing nucleoside triphosphate hydrolases"/>
    <property type="match status" value="1"/>
</dbReference>
<dbReference type="PANTHER" id="PTHR10039">
    <property type="entry name" value="AMELOGENIN"/>
    <property type="match status" value="1"/>
</dbReference>
<feature type="region of interest" description="Disordered" evidence="2">
    <location>
        <begin position="349"/>
        <end position="372"/>
    </location>
</feature>
<feature type="compositionally biased region" description="Basic and acidic residues" evidence="2">
    <location>
        <begin position="363"/>
        <end position="372"/>
    </location>
</feature>
<keyword evidence="1" id="KW-0677">Repeat</keyword>
<dbReference type="EMBL" id="CP099429">
    <property type="protein sequence ID" value="USW59072.1"/>
    <property type="molecule type" value="Genomic_DNA"/>
</dbReference>
<evidence type="ECO:0000256" key="1">
    <source>
        <dbReference type="ARBA" id="ARBA00022737"/>
    </source>
</evidence>